<protein>
    <submittedName>
        <fullName evidence="2">Uncharacterized protein</fullName>
    </submittedName>
</protein>
<dbReference type="Proteomes" id="UP000014071">
    <property type="component" value="Unassembled WGS sequence"/>
</dbReference>
<dbReference type="HOGENOM" id="CLU_1166290_0_0_1"/>
<evidence type="ECO:0000313" key="2">
    <source>
        <dbReference type="EMBL" id="GAC98493.1"/>
    </source>
</evidence>
<dbReference type="AlphaFoldDB" id="R9PAR7"/>
<evidence type="ECO:0000256" key="1">
    <source>
        <dbReference type="SAM" id="MobiDB-lite"/>
    </source>
</evidence>
<name>R9PAR7_PSEHS</name>
<gene>
    <name evidence="2" type="ORF">PHSY_006087</name>
</gene>
<organism evidence="2 3">
    <name type="scientific">Pseudozyma hubeiensis (strain SY62)</name>
    <name type="common">Yeast</name>
    <dbReference type="NCBI Taxonomy" id="1305764"/>
    <lineage>
        <taxon>Eukaryota</taxon>
        <taxon>Fungi</taxon>
        <taxon>Dikarya</taxon>
        <taxon>Basidiomycota</taxon>
        <taxon>Ustilaginomycotina</taxon>
        <taxon>Ustilaginomycetes</taxon>
        <taxon>Ustilaginales</taxon>
        <taxon>Ustilaginaceae</taxon>
        <taxon>Pseudozyma</taxon>
    </lineage>
</organism>
<feature type="region of interest" description="Disordered" evidence="1">
    <location>
        <begin position="62"/>
        <end position="85"/>
    </location>
</feature>
<sequence length="238" mass="26527">MREPTRMMVCEAMVLSKRVKWKRVECEGEEMNQVLRCERIGSQRLPNERFGRSEAVRVAERSQRLGSQARRGGAKLQSQPSAEAVQKKKEIAKACPTRTTGSMSDHRVCLREANEPHPSLASAYIRSAASECGCAAPVWWRPAVQWTEDLQTVGLPDRGCKCKAGTGRAVDGNFSAFRVPNVLRWLIWIAAERQQRQQAAGSSKRDPTKCGKPARVARTVARSVNQRRCSSEQAFDSG</sequence>
<dbReference type="GeneID" id="24111359"/>
<reference evidence="3" key="1">
    <citation type="journal article" date="2013" name="Genome Announc.">
        <title>Draft genome sequence of the basidiomycetous yeast-like fungus Pseudozyma hubeiensis SY62, which produces an abundant amount of the biosurfactant mannosylerythritol lipids.</title>
        <authorList>
            <person name="Konishi M."/>
            <person name="Hatada Y."/>
            <person name="Horiuchi J."/>
        </authorList>
    </citation>
    <scope>NUCLEOTIDE SEQUENCE [LARGE SCALE GENOMIC DNA]</scope>
    <source>
        <strain evidence="3">SY62</strain>
    </source>
</reference>
<dbReference type="EMBL" id="DF238820">
    <property type="protein sequence ID" value="GAC98493.1"/>
    <property type="molecule type" value="Genomic_DNA"/>
</dbReference>
<proteinExistence type="predicted"/>
<keyword evidence="3" id="KW-1185">Reference proteome</keyword>
<evidence type="ECO:0000313" key="3">
    <source>
        <dbReference type="Proteomes" id="UP000014071"/>
    </source>
</evidence>
<accession>R9PAR7</accession>
<dbReference type="RefSeq" id="XP_012192080.1">
    <property type="nucleotide sequence ID" value="XM_012336690.1"/>
</dbReference>
<feature type="region of interest" description="Disordered" evidence="1">
    <location>
        <begin position="197"/>
        <end position="217"/>
    </location>
</feature>